<protein>
    <submittedName>
        <fullName evidence="5">Protein N-acetyltransferase, RimJ/RimL family</fullName>
    </submittedName>
</protein>
<dbReference type="InterPro" id="IPR000182">
    <property type="entry name" value="GNAT_dom"/>
</dbReference>
<dbReference type="Pfam" id="PF13302">
    <property type="entry name" value="Acetyltransf_3"/>
    <property type="match status" value="1"/>
</dbReference>
<evidence type="ECO:0000259" key="4">
    <source>
        <dbReference type="PROSITE" id="PS51186"/>
    </source>
</evidence>
<dbReference type="RefSeq" id="WP_073049932.1">
    <property type="nucleotide sequence ID" value="NZ_FQZL01000020.1"/>
</dbReference>
<organism evidence="5 6">
    <name type="scientific">Dethiosulfatibacter aminovorans DSM 17477</name>
    <dbReference type="NCBI Taxonomy" id="1121476"/>
    <lineage>
        <taxon>Bacteria</taxon>
        <taxon>Bacillati</taxon>
        <taxon>Bacillota</taxon>
        <taxon>Tissierellia</taxon>
        <taxon>Dethiosulfatibacter</taxon>
    </lineage>
</organism>
<name>A0A1M6J699_9FIRM</name>
<dbReference type="GO" id="GO:0005737">
    <property type="term" value="C:cytoplasm"/>
    <property type="evidence" value="ECO:0007669"/>
    <property type="project" value="TreeGrafter"/>
</dbReference>
<proteinExistence type="inferred from homology"/>
<dbReference type="PANTHER" id="PTHR43792:SF8">
    <property type="entry name" value="[RIBOSOMAL PROTEIN US5]-ALANINE N-ACETYLTRANSFERASE"/>
    <property type="match status" value="1"/>
</dbReference>
<feature type="domain" description="N-acetyltransferase" evidence="4">
    <location>
        <begin position="9"/>
        <end position="175"/>
    </location>
</feature>
<keyword evidence="1 5" id="KW-0808">Transferase</keyword>
<evidence type="ECO:0000256" key="2">
    <source>
        <dbReference type="ARBA" id="ARBA00023315"/>
    </source>
</evidence>
<dbReference type="InterPro" id="IPR016181">
    <property type="entry name" value="Acyl_CoA_acyltransferase"/>
</dbReference>
<dbReference type="Gene3D" id="3.40.630.30">
    <property type="match status" value="1"/>
</dbReference>
<dbReference type="Proteomes" id="UP000184052">
    <property type="component" value="Unassembled WGS sequence"/>
</dbReference>
<gene>
    <name evidence="5" type="ORF">SAMN02745751_02518</name>
</gene>
<dbReference type="OrthoDB" id="9785602at2"/>
<evidence type="ECO:0000313" key="6">
    <source>
        <dbReference type="Proteomes" id="UP000184052"/>
    </source>
</evidence>
<dbReference type="PANTHER" id="PTHR43792">
    <property type="entry name" value="GNAT FAMILY, PUTATIVE (AFU_ORTHOLOGUE AFUA_3G00765)-RELATED-RELATED"/>
    <property type="match status" value="1"/>
</dbReference>
<dbReference type="AlphaFoldDB" id="A0A1M6J699"/>
<comment type="similarity">
    <text evidence="3">Belongs to the acetyltransferase family. RimJ subfamily.</text>
</comment>
<dbReference type="GO" id="GO:0008999">
    <property type="term" value="F:protein-N-terminal-alanine acetyltransferase activity"/>
    <property type="evidence" value="ECO:0007669"/>
    <property type="project" value="TreeGrafter"/>
</dbReference>
<evidence type="ECO:0000256" key="3">
    <source>
        <dbReference type="ARBA" id="ARBA00038502"/>
    </source>
</evidence>
<evidence type="ECO:0000313" key="5">
    <source>
        <dbReference type="EMBL" id="SHJ42233.1"/>
    </source>
</evidence>
<dbReference type="STRING" id="1121476.SAMN02745751_02518"/>
<accession>A0A1M6J699</accession>
<dbReference type="InterPro" id="IPR051531">
    <property type="entry name" value="N-acetyltransferase"/>
</dbReference>
<dbReference type="PROSITE" id="PS51186">
    <property type="entry name" value="GNAT"/>
    <property type="match status" value="1"/>
</dbReference>
<sequence length="176" mass="20644">MKTIETERLILRQWKISDLEDFFEYAQNELVGPNAGWKPHSSINKSREIIKSFINGEEVYAIELKKTKKVIGSIGIHERCPDPKNRDLKQREIGYVLNPDYWGNGYVPEAVDYLVEYCFKEMGLDIVWSGHFDFNKNSQKVSEKCGFEYRFSKEEILKGLDNKKVTTLYYSKVKNK</sequence>
<dbReference type="SUPFAM" id="SSF55729">
    <property type="entry name" value="Acyl-CoA N-acyltransferases (Nat)"/>
    <property type="match status" value="1"/>
</dbReference>
<evidence type="ECO:0000256" key="1">
    <source>
        <dbReference type="ARBA" id="ARBA00022679"/>
    </source>
</evidence>
<keyword evidence="2" id="KW-0012">Acyltransferase</keyword>
<reference evidence="5 6" key="1">
    <citation type="submission" date="2016-11" db="EMBL/GenBank/DDBJ databases">
        <authorList>
            <person name="Jaros S."/>
            <person name="Januszkiewicz K."/>
            <person name="Wedrychowicz H."/>
        </authorList>
    </citation>
    <scope>NUCLEOTIDE SEQUENCE [LARGE SCALE GENOMIC DNA]</scope>
    <source>
        <strain evidence="5 6">DSM 17477</strain>
    </source>
</reference>
<keyword evidence="6" id="KW-1185">Reference proteome</keyword>
<dbReference type="EMBL" id="FQZL01000020">
    <property type="protein sequence ID" value="SHJ42233.1"/>
    <property type="molecule type" value="Genomic_DNA"/>
</dbReference>